<keyword evidence="11" id="KW-1185">Reference proteome</keyword>
<dbReference type="GO" id="GO:0005886">
    <property type="term" value="C:plasma membrane"/>
    <property type="evidence" value="ECO:0007669"/>
    <property type="project" value="TreeGrafter"/>
</dbReference>
<comment type="subcellular location">
    <subcellularLocation>
        <location evidence="1">Membrane</location>
        <topology evidence="1">Multi-pass membrane protein</topology>
    </subcellularLocation>
</comment>
<feature type="transmembrane region" description="Helical" evidence="8">
    <location>
        <begin position="172"/>
        <end position="193"/>
    </location>
</feature>
<dbReference type="GO" id="GO:0022841">
    <property type="term" value="F:potassium ion leak channel activity"/>
    <property type="evidence" value="ECO:0007669"/>
    <property type="project" value="TreeGrafter"/>
</dbReference>
<evidence type="ECO:0000256" key="2">
    <source>
        <dbReference type="ARBA" id="ARBA00022448"/>
    </source>
</evidence>
<dbReference type="GO" id="GO:0030322">
    <property type="term" value="P:stabilization of membrane potential"/>
    <property type="evidence" value="ECO:0007669"/>
    <property type="project" value="TreeGrafter"/>
</dbReference>
<keyword evidence="6 8" id="KW-0472">Membrane</keyword>
<evidence type="ECO:0000259" key="9">
    <source>
        <dbReference type="Pfam" id="PF07885"/>
    </source>
</evidence>
<dbReference type="Pfam" id="PF07885">
    <property type="entry name" value="Ion_trans_2"/>
    <property type="match status" value="1"/>
</dbReference>
<comment type="caution">
    <text evidence="10">The sequence shown here is derived from an EMBL/GenBank/DDBJ whole genome shotgun (WGS) entry which is preliminary data.</text>
</comment>
<dbReference type="EMBL" id="CAJGYM010000040">
    <property type="protein sequence ID" value="CAD6193981.1"/>
    <property type="molecule type" value="Genomic_DNA"/>
</dbReference>
<name>A0A8S1HHU7_9PELO</name>
<dbReference type="OrthoDB" id="5817652at2759"/>
<feature type="transmembrane region" description="Helical" evidence="8">
    <location>
        <begin position="269"/>
        <end position="294"/>
    </location>
</feature>
<feature type="domain" description="Potassium channel" evidence="9">
    <location>
        <begin position="140"/>
        <end position="193"/>
    </location>
</feature>
<evidence type="ECO:0000256" key="1">
    <source>
        <dbReference type="ARBA" id="ARBA00004141"/>
    </source>
</evidence>
<feature type="transmembrane region" description="Helical" evidence="8">
    <location>
        <begin position="241"/>
        <end position="257"/>
    </location>
</feature>
<evidence type="ECO:0000313" key="10">
    <source>
        <dbReference type="EMBL" id="CAD6193981.1"/>
    </source>
</evidence>
<evidence type="ECO:0000256" key="3">
    <source>
        <dbReference type="ARBA" id="ARBA00022692"/>
    </source>
</evidence>
<dbReference type="Gene3D" id="1.10.287.70">
    <property type="match status" value="1"/>
</dbReference>
<dbReference type="GO" id="GO:0015271">
    <property type="term" value="F:outward rectifier potassium channel activity"/>
    <property type="evidence" value="ECO:0007669"/>
    <property type="project" value="TreeGrafter"/>
</dbReference>
<evidence type="ECO:0000256" key="8">
    <source>
        <dbReference type="SAM" id="Phobius"/>
    </source>
</evidence>
<keyword evidence="4 8" id="KW-1133">Transmembrane helix</keyword>
<feature type="transmembrane region" description="Helical" evidence="8">
    <location>
        <begin position="213"/>
        <end position="235"/>
    </location>
</feature>
<accession>A0A8S1HHU7</accession>
<dbReference type="InterPro" id="IPR003280">
    <property type="entry name" value="2pore_dom_K_chnl"/>
</dbReference>
<evidence type="ECO:0000256" key="4">
    <source>
        <dbReference type="ARBA" id="ARBA00022989"/>
    </source>
</evidence>
<gene>
    <name evidence="10" type="ORF">CAUJ_LOCUS9900</name>
</gene>
<evidence type="ECO:0000256" key="6">
    <source>
        <dbReference type="ARBA" id="ARBA00023136"/>
    </source>
</evidence>
<sequence>MTLLYPLRLLSERIENLNEEMLERLKSSAVRMAVVARSPVFIRWSPLLMLLLLAVYLLCGATGFFLLESEPHEMLVRKWYMNLAVERRQFAKSISSRIFNDTRNLLIIIDREQTARVQQLLVESLKGYEEKLEIVPPSRREWTFFSCFNYAYGLLLTLGNGVKVPSAVGSQIFAVVFSFFGIPLFYSTLFIVVYRLVSPILKSPSMTIRRRLFLLQLLVVLYILWSFLLALCLYYQVINDFWNSLFVAFTTSMTIQVPSPAKVSACGVLFLQLACTISAALVLLMLLVIAATYFPHQVLPPVEATPFDKSEKLMIPPRFAVVVDQAGESHLSSQ</sequence>
<dbReference type="Proteomes" id="UP000835052">
    <property type="component" value="Unassembled WGS sequence"/>
</dbReference>
<dbReference type="PANTHER" id="PTHR11003:SF147">
    <property type="entry name" value="POTASSIUM CHANNEL DOMAIN-CONTAINING PROTEIN"/>
    <property type="match status" value="1"/>
</dbReference>
<keyword evidence="7" id="KW-0407">Ion channel</keyword>
<evidence type="ECO:0000313" key="11">
    <source>
        <dbReference type="Proteomes" id="UP000835052"/>
    </source>
</evidence>
<feature type="transmembrane region" description="Helical" evidence="8">
    <location>
        <begin position="47"/>
        <end position="67"/>
    </location>
</feature>
<evidence type="ECO:0000256" key="5">
    <source>
        <dbReference type="ARBA" id="ARBA00023065"/>
    </source>
</evidence>
<dbReference type="AlphaFoldDB" id="A0A8S1HHU7"/>
<dbReference type="PANTHER" id="PTHR11003">
    <property type="entry name" value="POTASSIUM CHANNEL, SUBFAMILY K"/>
    <property type="match status" value="1"/>
</dbReference>
<keyword evidence="5" id="KW-0406">Ion transport</keyword>
<keyword evidence="3 8" id="KW-0812">Transmembrane</keyword>
<dbReference type="SUPFAM" id="SSF81324">
    <property type="entry name" value="Voltage-gated potassium channels"/>
    <property type="match status" value="1"/>
</dbReference>
<evidence type="ECO:0000256" key="7">
    <source>
        <dbReference type="ARBA" id="ARBA00023303"/>
    </source>
</evidence>
<organism evidence="10 11">
    <name type="scientific">Caenorhabditis auriculariae</name>
    <dbReference type="NCBI Taxonomy" id="2777116"/>
    <lineage>
        <taxon>Eukaryota</taxon>
        <taxon>Metazoa</taxon>
        <taxon>Ecdysozoa</taxon>
        <taxon>Nematoda</taxon>
        <taxon>Chromadorea</taxon>
        <taxon>Rhabditida</taxon>
        <taxon>Rhabditina</taxon>
        <taxon>Rhabditomorpha</taxon>
        <taxon>Rhabditoidea</taxon>
        <taxon>Rhabditidae</taxon>
        <taxon>Peloderinae</taxon>
        <taxon>Caenorhabditis</taxon>
    </lineage>
</organism>
<reference evidence="10" key="1">
    <citation type="submission" date="2020-10" db="EMBL/GenBank/DDBJ databases">
        <authorList>
            <person name="Kikuchi T."/>
        </authorList>
    </citation>
    <scope>NUCLEOTIDE SEQUENCE</scope>
    <source>
        <strain evidence="10">NKZ352</strain>
    </source>
</reference>
<keyword evidence="2" id="KW-0813">Transport</keyword>
<feature type="transmembrane region" description="Helical" evidence="8">
    <location>
        <begin position="142"/>
        <end position="160"/>
    </location>
</feature>
<proteinExistence type="predicted"/>
<protein>
    <recommendedName>
        <fullName evidence="9">Potassium channel domain-containing protein</fullName>
    </recommendedName>
</protein>
<dbReference type="InterPro" id="IPR013099">
    <property type="entry name" value="K_chnl_dom"/>
</dbReference>